<dbReference type="AGR" id="Xenbase:XB-GENE-17330344"/>
<evidence type="ECO:0000256" key="1">
    <source>
        <dbReference type="SAM" id="MobiDB-lite"/>
    </source>
</evidence>
<evidence type="ECO:0000313" key="3">
    <source>
        <dbReference type="RefSeq" id="XP_018116351.1"/>
    </source>
</evidence>
<accession>A0A1L8GFR1</accession>
<dbReference type="STRING" id="8355.A0A1L8GFR1"/>
<dbReference type="OMA" id="TEEHEWP"/>
<dbReference type="CTD" id="108715577"/>
<dbReference type="InterPro" id="IPR037443">
    <property type="entry name" value="LURAP1"/>
</dbReference>
<evidence type="ECO:0000313" key="4">
    <source>
        <dbReference type="Xenbase" id="XB-GENE-17330344"/>
    </source>
</evidence>
<dbReference type="Proteomes" id="UP000186698">
    <property type="component" value="Chromosome 4S"/>
</dbReference>
<evidence type="ECO:0000313" key="2">
    <source>
        <dbReference type="Proteomes" id="UP000186698"/>
    </source>
</evidence>
<dbReference type="RefSeq" id="XP_018116351.1">
    <property type="nucleotide sequence ID" value="XM_018260862.2"/>
</dbReference>
<sequence>MDQSAAAAKLQGTCMEIAPDLKDLENKVGRKTPESLLRWMREDPVLHLEESGQGDSGGDSGEHGLAHKIKTLKLELACLRAIDVKILQQLLVVNEGIEAVKWILDEKGNLTSRCSSLTSSQYSLAESQGTSRRGSWNSLQDPIDKLDSISIGSYLDTLADDMDEYSLSTSEPVVSSTPYRQAFAYGVIEQDGGKLDYERDAFSPSITVHSKGEREKTKVEKDCCRGDNMSVSTTGQNTLEKNRVSRPTGQFASHVGQTQNGSLVRHVPVAENCTKVKSSTAEKTSKSSPKIQSSQNGKVDIEKCKINNKIHLEYDAHWRWVQSQDDVTFL</sequence>
<dbReference type="PANTHER" id="PTHR33767:SF2">
    <property type="entry name" value="LEUCINE RICH ADAPTOR PROTEIN 1"/>
    <property type="match status" value="1"/>
</dbReference>
<gene>
    <name evidence="3 4" type="primary">lurap1.S</name>
</gene>
<dbReference type="KEGG" id="xla:108715577"/>
<organism evidence="2 3">
    <name type="scientific">Xenopus laevis</name>
    <name type="common">African clawed frog</name>
    <dbReference type="NCBI Taxonomy" id="8355"/>
    <lineage>
        <taxon>Eukaryota</taxon>
        <taxon>Metazoa</taxon>
        <taxon>Chordata</taxon>
        <taxon>Craniata</taxon>
        <taxon>Vertebrata</taxon>
        <taxon>Euteleostomi</taxon>
        <taxon>Amphibia</taxon>
        <taxon>Batrachia</taxon>
        <taxon>Anura</taxon>
        <taxon>Pipoidea</taxon>
        <taxon>Pipidae</taxon>
        <taxon>Xenopodinae</taxon>
        <taxon>Xenopus</taxon>
        <taxon>Xenopus</taxon>
    </lineage>
</organism>
<dbReference type="GeneID" id="108715577"/>
<proteinExistence type="predicted"/>
<name>A0A1L8GFR1_XENLA</name>
<keyword evidence="2" id="KW-1185">Reference proteome</keyword>
<dbReference type="Pfam" id="PF14854">
    <property type="entry name" value="LURAP"/>
    <property type="match status" value="1"/>
</dbReference>
<feature type="region of interest" description="Disordered" evidence="1">
    <location>
        <begin position="276"/>
        <end position="297"/>
    </location>
</feature>
<dbReference type="Bgee" id="108715577">
    <property type="expression patterns" value="Expressed in blastula and 12 other cell types or tissues"/>
</dbReference>
<dbReference type="PaxDb" id="8355-A0A1L8GFR1"/>
<protein>
    <submittedName>
        <fullName evidence="3">Uncharacterized protein lurap1.S</fullName>
    </submittedName>
</protein>
<dbReference type="GO" id="GO:0043123">
    <property type="term" value="P:positive regulation of canonical NF-kappaB signal transduction"/>
    <property type="evidence" value="ECO:0000318"/>
    <property type="project" value="GO_Central"/>
</dbReference>
<reference evidence="3" key="1">
    <citation type="submission" date="2025-08" db="UniProtKB">
        <authorList>
            <consortium name="RefSeq"/>
        </authorList>
    </citation>
    <scope>IDENTIFICATION</scope>
    <source>
        <strain evidence="3">J_2021</strain>
        <tissue evidence="3">Erythrocytes</tissue>
    </source>
</reference>
<feature type="compositionally biased region" description="Basic and acidic residues" evidence="1">
    <location>
        <begin position="210"/>
        <end position="225"/>
    </location>
</feature>
<dbReference type="InterPro" id="IPR039499">
    <property type="entry name" value="LURA1/LRA25"/>
</dbReference>
<feature type="region of interest" description="Disordered" evidence="1">
    <location>
        <begin position="209"/>
        <end position="234"/>
    </location>
</feature>
<dbReference type="GO" id="GO:0001819">
    <property type="term" value="P:positive regulation of cytokine production"/>
    <property type="evidence" value="ECO:0000318"/>
    <property type="project" value="GO_Central"/>
</dbReference>
<dbReference type="OrthoDB" id="8911462at2759"/>
<dbReference type="AlphaFoldDB" id="A0A1L8GFR1"/>
<dbReference type="Xenbase" id="XB-GENE-17330344">
    <property type="gene designation" value="lurap1.S"/>
</dbReference>
<feature type="compositionally biased region" description="Low complexity" evidence="1">
    <location>
        <begin position="276"/>
        <end position="290"/>
    </location>
</feature>
<dbReference type="PANTHER" id="PTHR33767">
    <property type="entry name" value="LEUCINE RICH ADAPTOR PROTEIN 1-LIKE"/>
    <property type="match status" value="1"/>
</dbReference>